<feature type="compositionally biased region" description="Basic and acidic residues" evidence="1">
    <location>
        <begin position="154"/>
        <end position="164"/>
    </location>
</feature>
<feature type="compositionally biased region" description="Polar residues" evidence="1">
    <location>
        <begin position="1"/>
        <end position="13"/>
    </location>
</feature>
<reference evidence="2 3" key="1">
    <citation type="submission" date="2014-04" db="EMBL/GenBank/DDBJ databases">
        <authorList>
            <consortium name="DOE Joint Genome Institute"/>
            <person name="Kuo A."/>
            <person name="Kohler A."/>
            <person name="Costa M.D."/>
            <person name="Nagy L.G."/>
            <person name="Floudas D."/>
            <person name="Copeland A."/>
            <person name="Barry K.W."/>
            <person name="Cichocki N."/>
            <person name="Veneault-Fourrey C."/>
            <person name="LaButti K."/>
            <person name="Lindquist E.A."/>
            <person name="Lipzen A."/>
            <person name="Lundell T."/>
            <person name="Morin E."/>
            <person name="Murat C."/>
            <person name="Sun H."/>
            <person name="Tunlid A."/>
            <person name="Henrissat B."/>
            <person name="Grigoriev I.V."/>
            <person name="Hibbett D.S."/>
            <person name="Martin F."/>
            <person name="Nordberg H.P."/>
            <person name="Cantor M.N."/>
            <person name="Hua S.X."/>
        </authorList>
    </citation>
    <scope>NUCLEOTIDE SEQUENCE [LARGE SCALE GENOMIC DNA]</scope>
    <source>
        <strain evidence="2 3">Marx 270</strain>
    </source>
</reference>
<dbReference type="AlphaFoldDB" id="A0A0C3NWB9"/>
<dbReference type="PANTHER" id="PTHR34693:SF1">
    <property type="entry name" value="PROTEIN PAR32"/>
    <property type="match status" value="1"/>
</dbReference>
<dbReference type="InParanoid" id="A0A0C3NWB9"/>
<sequence length="241" mass="25365">MTDSPNTVDSRSLSRGRDAFQSSGRGGAGNIRRSSQSREPRPFDGPEDFSHTRGREPAVHPDRVYSVGRGGAGNMRSPSRDPGAVRPVHEDVIAESPYEQRILREHAAAEVVHSSGRGGAGNITRSRSRSRGPGLVLHSTGRGGAGNMLTGDGRSSEALDQEERKKHHHPEGIHSTGRGGVANMTGAHDPEVESTHHHAHPGEYLSSGRGGAGNIRTPSQSRPSPDGGQRGGGAISGLLNK</sequence>
<dbReference type="Pfam" id="PF12223">
    <property type="entry name" value="DUF3602"/>
    <property type="match status" value="2"/>
</dbReference>
<feature type="region of interest" description="Disordered" evidence="1">
    <location>
        <begin position="1"/>
        <end position="87"/>
    </location>
</feature>
<dbReference type="InterPro" id="IPR053203">
    <property type="entry name" value="Cisplatin_resist-associated"/>
</dbReference>
<dbReference type="PANTHER" id="PTHR34693">
    <property type="entry name" value="PROTEIN PAR32"/>
    <property type="match status" value="1"/>
</dbReference>
<dbReference type="EMBL" id="KN831968">
    <property type="protein sequence ID" value="KIO05150.1"/>
    <property type="molecule type" value="Genomic_DNA"/>
</dbReference>
<dbReference type="InterPro" id="IPR022024">
    <property type="entry name" value="DUF3602"/>
</dbReference>
<evidence type="ECO:0000313" key="3">
    <source>
        <dbReference type="Proteomes" id="UP000054217"/>
    </source>
</evidence>
<keyword evidence="3" id="KW-1185">Reference proteome</keyword>
<dbReference type="OrthoDB" id="2537432at2759"/>
<protein>
    <submittedName>
        <fullName evidence="2">Uncharacterized protein</fullName>
    </submittedName>
</protein>
<reference evidence="3" key="2">
    <citation type="submission" date="2015-01" db="EMBL/GenBank/DDBJ databases">
        <title>Evolutionary Origins and Diversification of the Mycorrhizal Mutualists.</title>
        <authorList>
            <consortium name="DOE Joint Genome Institute"/>
            <consortium name="Mycorrhizal Genomics Consortium"/>
            <person name="Kohler A."/>
            <person name="Kuo A."/>
            <person name="Nagy L.G."/>
            <person name="Floudas D."/>
            <person name="Copeland A."/>
            <person name="Barry K.W."/>
            <person name="Cichocki N."/>
            <person name="Veneault-Fourrey C."/>
            <person name="LaButti K."/>
            <person name="Lindquist E.A."/>
            <person name="Lipzen A."/>
            <person name="Lundell T."/>
            <person name="Morin E."/>
            <person name="Murat C."/>
            <person name="Riley R."/>
            <person name="Ohm R."/>
            <person name="Sun H."/>
            <person name="Tunlid A."/>
            <person name="Henrissat B."/>
            <person name="Grigoriev I.V."/>
            <person name="Hibbett D.S."/>
            <person name="Martin F."/>
        </authorList>
    </citation>
    <scope>NUCLEOTIDE SEQUENCE [LARGE SCALE GENOMIC DNA]</scope>
    <source>
        <strain evidence="3">Marx 270</strain>
    </source>
</reference>
<dbReference type="HOGENOM" id="CLU_073637_0_0_1"/>
<organism evidence="2 3">
    <name type="scientific">Pisolithus tinctorius Marx 270</name>
    <dbReference type="NCBI Taxonomy" id="870435"/>
    <lineage>
        <taxon>Eukaryota</taxon>
        <taxon>Fungi</taxon>
        <taxon>Dikarya</taxon>
        <taxon>Basidiomycota</taxon>
        <taxon>Agaricomycotina</taxon>
        <taxon>Agaricomycetes</taxon>
        <taxon>Agaricomycetidae</taxon>
        <taxon>Boletales</taxon>
        <taxon>Sclerodermatineae</taxon>
        <taxon>Pisolithaceae</taxon>
        <taxon>Pisolithus</taxon>
    </lineage>
</organism>
<proteinExistence type="predicted"/>
<feature type="compositionally biased region" description="Basic and acidic residues" evidence="1">
    <location>
        <begin position="36"/>
        <end position="63"/>
    </location>
</feature>
<gene>
    <name evidence="2" type="ORF">M404DRAFT_1000164</name>
</gene>
<dbReference type="Proteomes" id="UP000054217">
    <property type="component" value="Unassembled WGS sequence"/>
</dbReference>
<accession>A0A0C3NWB9</accession>
<evidence type="ECO:0000313" key="2">
    <source>
        <dbReference type="EMBL" id="KIO05150.1"/>
    </source>
</evidence>
<dbReference type="STRING" id="870435.A0A0C3NWB9"/>
<evidence type="ECO:0000256" key="1">
    <source>
        <dbReference type="SAM" id="MobiDB-lite"/>
    </source>
</evidence>
<feature type="region of interest" description="Disordered" evidence="1">
    <location>
        <begin position="109"/>
        <end position="241"/>
    </location>
</feature>
<name>A0A0C3NWB9_PISTI</name>